<evidence type="ECO:0000313" key="4">
    <source>
        <dbReference type="Proteomes" id="UP000267821"/>
    </source>
</evidence>
<accession>A0A3N4LRK6</accession>
<sequence>MPRLISISSVLLALSSLTFAKPVSTSPPNRIPTVEEAAYSARLLLLTETFATLSTIYPTPIDPSKPHQPPAKLAGYPVGLIDYYADCSSPFTSTTSFSSKSFPPPATATPGNPTLLSFRIVTSFKNVAAGSPLSLSIHKITPGRSVASQPRLALMGKLKPVVASAAEGVLKCFTKRHPDARWWTPGNKIHESEWVEMDVEGVYWIGGFGDRAYIGWIPVETWRGVVLKEEDVWRAWEEKGKLGVGLEGGEVVKMAPEQVVFRSEEEL</sequence>
<proteinExistence type="predicted"/>
<dbReference type="Proteomes" id="UP000267821">
    <property type="component" value="Unassembled WGS sequence"/>
</dbReference>
<dbReference type="InParanoid" id="A0A3N4LRK6"/>
<dbReference type="EMBL" id="ML121537">
    <property type="protein sequence ID" value="RPB25496.1"/>
    <property type="molecule type" value="Genomic_DNA"/>
</dbReference>
<dbReference type="InterPro" id="IPR012349">
    <property type="entry name" value="Split_barrel_FMN-bd"/>
</dbReference>
<gene>
    <name evidence="3" type="ORF">L211DRAFT_836211</name>
</gene>
<reference evidence="3 4" key="1">
    <citation type="journal article" date="2018" name="Nat. Ecol. Evol.">
        <title>Pezizomycetes genomes reveal the molecular basis of ectomycorrhizal truffle lifestyle.</title>
        <authorList>
            <person name="Murat C."/>
            <person name="Payen T."/>
            <person name="Noel B."/>
            <person name="Kuo A."/>
            <person name="Morin E."/>
            <person name="Chen J."/>
            <person name="Kohler A."/>
            <person name="Krizsan K."/>
            <person name="Balestrini R."/>
            <person name="Da Silva C."/>
            <person name="Montanini B."/>
            <person name="Hainaut M."/>
            <person name="Levati E."/>
            <person name="Barry K.W."/>
            <person name="Belfiori B."/>
            <person name="Cichocki N."/>
            <person name="Clum A."/>
            <person name="Dockter R.B."/>
            <person name="Fauchery L."/>
            <person name="Guy J."/>
            <person name="Iotti M."/>
            <person name="Le Tacon F."/>
            <person name="Lindquist E.A."/>
            <person name="Lipzen A."/>
            <person name="Malagnac F."/>
            <person name="Mello A."/>
            <person name="Molinier V."/>
            <person name="Miyauchi S."/>
            <person name="Poulain J."/>
            <person name="Riccioni C."/>
            <person name="Rubini A."/>
            <person name="Sitrit Y."/>
            <person name="Splivallo R."/>
            <person name="Traeger S."/>
            <person name="Wang M."/>
            <person name="Zifcakova L."/>
            <person name="Wipf D."/>
            <person name="Zambonelli A."/>
            <person name="Paolocci F."/>
            <person name="Nowrousian M."/>
            <person name="Ottonello S."/>
            <person name="Baldrian P."/>
            <person name="Spatafora J.W."/>
            <person name="Henrissat B."/>
            <person name="Nagy L.G."/>
            <person name="Aury J.M."/>
            <person name="Wincker P."/>
            <person name="Grigoriev I.V."/>
            <person name="Bonfante P."/>
            <person name="Martin F.M."/>
        </authorList>
    </citation>
    <scope>NUCLEOTIDE SEQUENCE [LARGE SCALE GENOMIC DNA]</scope>
    <source>
        <strain evidence="3 4">ATCC MYA-4762</strain>
    </source>
</reference>
<keyword evidence="4" id="KW-1185">Reference proteome</keyword>
<keyword evidence="1" id="KW-0732">Signal</keyword>
<protein>
    <recommendedName>
        <fullName evidence="2">CREG-like beta-barrel domain-containing protein</fullName>
    </recommendedName>
</protein>
<evidence type="ECO:0000259" key="2">
    <source>
        <dbReference type="Pfam" id="PF13883"/>
    </source>
</evidence>
<dbReference type="STRING" id="1051890.A0A3N4LRK6"/>
<organism evidence="3 4">
    <name type="scientific">Terfezia boudieri ATCC MYA-4762</name>
    <dbReference type="NCBI Taxonomy" id="1051890"/>
    <lineage>
        <taxon>Eukaryota</taxon>
        <taxon>Fungi</taxon>
        <taxon>Dikarya</taxon>
        <taxon>Ascomycota</taxon>
        <taxon>Pezizomycotina</taxon>
        <taxon>Pezizomycetes</taxon>
        <taxon>Pezizales</taxon>
        <taxon>Pezizaceae</taxon>
        <taxon>Terfezia</taxon>
    </lineage>
</organism>
<dbReference type="Pfam" id="PF13883">
    <property type="entry name" value="CREG_beta-barrel"/>
    <property type="match status" value="1"/>
</dbReference>
<dbReference type="PANTHER" id="PTHR37273:SF1">
    <property type="entry name" value="ADL397C-AP"/>
    <property type="match status" value="1"/>
</dbReference>
<feature type="chain" id="PRO_5017921480" description="CREG-like beta-barrel domain-containing protein" evidence="1">
    <location>
        <begin position="21"/>
        <end position="267"/>
    </location>
</feature>
<dbReference type="SUPFAM" id="SSF50475">
    <property type="entry name" value="FMN-binding split barrel"/>
    <property type="match status" value="1"/>
</dbReference>
<evidence type="ECO:0000313" key="3">
    <source>
        <dbReference type="EMBL" id="RPB25496.1"/>
    </source>
</evidence>
<name>A0A3N4LRK6_9PEZI</name>
<dbReference type="Gene3D" id="2.30.110.10">
    <property type="entry name" value="Electron Transport, Fmn-binding Protein, Chain A"/>
    <property type="match status" value="1"/>
</dbReference>
<dbReference type="PANTHER" id="PTHR37273">
    <property type="entry name" value="CHROMOSOME 8, WHOLE GENOME SHOTGUN SEQUENCE"/>
    <property type="match status" value="1"/>
</dbReference>
<dbReference type="OrthoDB" id="2138282at2759"/>
<dbReference type="AlphaFoldDB" id="A0A3N4LRK6"/>
<dbReference type="InterPro" id="IPR055343">
    <property type="entry name" value="CREG_beta-barrel"/>
</dbReference>
<feature type="domain" description="CREG-like beta-barrel" evidence="2">
    <location>
        <begin position="32"/>
        <end position="222"/>
    </location>
</feature>
<evidence type="ECO:0000256" key="1">
    <source>
        <dbReference type="SAM" id="SignalP"/>
    </source>
</evidence>
<feature type="signal peptide" evidence="1">
    <location>
        <begin position="1"/>
        <end position="20"/>
    </location>
</feature>